<evidence type="ECO:0000256" key="3">
    <source>
        <dbReference type="ARBA" id="ARBA00022840"/>
    </source>
</evidence>
<evidence type="ECO:0000313" key="7">
    <source>
        <dbReference type="Proteomes" id="UP001470230"/>
    </source>
</evidence>
<name>A0ABR2HJE1_9EUKA</name>
<keyword evidence="3 4" id="KW-0067">ATP-binding</keyword>
<feature type="binding site" evidence="4">
    <location>
        <position position="43"/>
    </location>
    <ligand>
        <name>ATP</name>
        <dbReference type="ChEBI" id="CHEBI:30616"/>
    </ligand>
</feature>
<dbReference type="PANTHER" id="PTHR43628">
    <property type="entry name" value="ACTIVATOR OF C KINASE PROTEIN 1-RELATED"/>
    <property type="match status" value="1"/>
</dbReference>
<dbReference type="InterPro" id="IPR001245">
    <property type="entry name" value="Ser-Thr/Tyr_kinase_cat_dom"/>
</dbReference>
<protein>
    <recommendedName>
        <fullName evidence="5">Protein kinase domain-containing protein</fullName>
    </recommendedName>
</protein>
<dbReference type="SMART" id="SM00220">
    <property type="entry name" value="S_TKc"/>
    <property type="match status" value="1"/>
</dbReference>
<sequence>MDYEGAFFNSNDYELTKQSIGHGNFGTVYVAKRKKDGKNFAVKVIKTEGGFNGDMQMQLMRESMILRELHHPSIIQFIGINFQSFSDPSKLEPSIITEYLSHGSLKDILDKEKQSLSEIGWDSTKKYISLLGIASAMKYLHQNHIIHRDLKPQNVIMDENYYPRVCDFGLSRCIPKTSNNSNGMTSQIGTPLYMAPELLRGDTNYDETVDVYAFAILAYEIVTGNEPYSELGKNVTPFVLANKVMSGYRPKFPNSTNAKMIDLLSSCWSENANERPSFEKIYTLLSNDFSYFDETIDEEEVNGYIENMLDMVLKNSKYNPDEDFFQALALLHGVKEKRNFDEAVTNLKYSAEKGSSLSSHLLALLYESGDIEKDFEKAEFYYRKSAEQGNSNALQRLGLCYTKSYGVECDSSKAIECFQKSAELGNSRALCNLGMCYQKGIGADEDLYKGFEFINRSAELGNPIGLCNLAICYEKGKGVAKDLSKAIELYEKSGELGDTFALYFLASCYENGKGVPEDMNKAIEYYMKAGELGHENSLYHLAFCYEKGNGVPQDVNKAIELYEKCAKSGNILAKRKIEKLKK</sequence>
<evidence type="ECO:0000256" key="2">
    <source>
        <dbReference type="ARBA" id="ARBA00022741"/>
    </source>
</evidence>
<dbReference type="InterPro" id="IPR011009">
    <property type="entry name" value="Kinase-like_dom_sf"/>
</dbReference>
<dbReference type="InterPro" id="IPR011990">
    <property type="entry name" value="TPR-like_helical_dom_sf"/>
</dbReference>
<dbReference type="PANTHER" id="PTHR43628:SF1">
    <property type="entry name" value="CHITIN SYNTHASE REGULATORY FACTOR 2-RELATED"/>
    <property type="match status" value="1"/>
</dbReference>
<dbReference type="Pfam" id="PF08238">
    <property type="entry name" value="Sel1"/>
    <property type="match status" value="7"/>
</dbReference>
<reference evidence="6 7" key="1">
    <citation type="submission" date="2024-04" db="EMBL/GenBank/DDBJ databases">
        <title>Tritrichomonas musculus Genome.</title>
        <authorList>
            <person name="Alves-Ferreira E."/>
            <person name="Grigg M."/>
            <person name="Lorenzi H."/>
            <person name="Galac M."/>
        </authorList>
    </citation>
    <scope>NUCLEOTIDE SEQUENCE [LARGE SCALE GENOMIC DNA]</scope>
    <source>
        <strain evidence="6 7">EAF2021</strain>
    </source>
</reference>
<comment type="caution">
    <text evidence="6">The sequence shown here is derived from an EMBL/GenBank/DDBJ whole genome shotgun (WGS) entry which is preliminary data.</text>
</comment>
<keyword evidence="1" id="KW-0723">Serine/threonine-protein kinase</keyword>
<dbReference type="InterPro" id="IPR052945">
    <property type="entry name" value="Mitotic_Regulator"/>
</dbReference>
<dbReference type="PROSITE" id="PS00108">
    <property type="entry name" value="PROTEIN_KINASE_ST"/>
    <property type="match status" value="1"/>
</dbReference>
<gene>
    <name evidence="6" type="ORF">M9Y10_019728</name>
</gene>
<dbReference type="InterPro" id="IPR006597">
    <property type="entry name" value="Sel1-like"/>
</dbReference>
<evidence type="ECO:0000259" key="5">
    <source>
        <dbReference type="PROSITE" id="PS50011"/>
    </source>
</evidence>
<dbReference type="PROSITE" id="PS50011">
    <property type="entry name" value="PROTEIN_KINASE_DOM"/>
    <property type="match status" value="1"/>
</dbReference>
<dbReference type="EMBL" id="JAPFFF010000028">
    <property type="protein sequence ID" value="KAK8847145.1"/>
    <property type="molecule type" value="Genomic_DNA"/>
</dbReference>
<feature type="domain" description="Protein kinase" evidence="5">
    <location>
        <begin position="14"/>
        <end position="292"/>
    </location>
</feature>
<dbReference type="Gene3D" id="1.25.40.10">
    <property type="entry name" value="Tetratricopeptide repeat domain"/>
    <property type="match status" value="2"/>
</dbReference>
<dbReference type="Gene3D" id="1.10.510.10">
    <property type="entry name" value="Transferase(Phosphotransferase) domain 1"/>
    <property type="match status" value="1"/>
</dbReference>
<keyword evidence="1" id="KW-0418">Kinase</keyword>
<proteinExistence type="predicted"/>
<dbReference type="InterPro" id="IPR000719">
    <property type="entry name" value="Prot_kinase_dom"/>
</dbReference>
<evidence type="ECO:0000313" key="6">
    <source>
        <dbReference type="EMBL" id="KAK8847145.1"/>
    </source>
</evidence>
<evidence type="ECO:0000256" key="1">
    <source>
        <dbReference type="ARBA" id="ARBA00022527"/>
    </source>
</evidence>
<dbReference type="PRINTS" id="PR00109">
    <property type="entry name" value="TYRKINASE"/>
</dbReference>
<evidence type="ECO:0000256" key="4">
    <source>
        <dbReference type="PROSITE-ProRule" id="PRU10141"/>
    </source>
</evidence>
<keyword evidence="1" id="KW-0808">Transferase</keyword>
<dbReference type="Pfam" id="PF00069">
    <property type="entry name" value="Pkinase"/>
    <property type="match status" value="1"/>
</dbReference>
<dbReference type="InterPro" id="IPR017441">
    <property type="entry name" value="Protein_kinase_ATP_BS"/>
</dbReference>
<dbReference type="Proteomes" id="UP001470230">
    <property type="component" value="Unassembled WGS sequence"/>
</dbReference>
<keyword evidence="7" id="KW-1185">Reference proteome</keyword>
<dbReference type="InterPro" id="IPR008271">
    <property type="entry name" value="Ser/Thr_kinase_AS"/>
</dbReference>
<accession>A0ABR2HJE1</accession>
<dbReference type="CDD" id="cd13999">
    <property type="entry name" value="STKc_MAP3K-like"/>
    <property type="match status" value="1"/>
</dbReference>
<dbReference type="SUPFAM" id="SSF56112">
    <property type="entry name" value="Protein kinase-like (PK-like)"/>
    <property type="match status" value="1"/>
</dbReference>
<dbReference type="SMART" id="SM00671">
    <property type="entry name" value="SEL1"/>
    <property type="match status" value="7"/>
</dbReference>
<organism evidence="6 7">
    <name type="scientific">Tritrichomonas musculus</name>
    <dbReference type="NCBI Taxonomy" id="1915356"/>
    <lineage>
        <taxon>Eukaryota</taxon>
        <taxon>Metamonada</taxon>
        <taxon>Parabasalia</taxon>
        <taxon>Tritrichomonadida</taxon>
        <taxon>Tritrichomonadidae</taxon>
        <taxon>Tritrichomonas</taxon>
    </lineage>
</organism>
<dbReference type="PROSITE" id="PS00107">
    <property type="entry name" value="PROTEIN_KINASE_ATP"/>
    <property type="match status" value="1"/>
</dbReference>
<keyword evidence="2 4" id="KW-0547">Nucleotide-binding</keyword>
<dbReference type="SUPFAM" id="SSF81901">
    <property type="entry name" value="HCP-like"/>
    <property type="match status" value="1"/>
</dbReference>